<comment type="caution">
    <text evidence="2">The sequence shown here is derived from an EMBL/GenBank/DDBJ whole genome shotgun (WGS) entry which is preliminary data.</text>
</comment>
<feature type="signal peptide" evidence="1">
    <location>
        <begin position="1"/>
        <end position="31"/>
    </location>
</feature>
<dbReference type="AlphaFoldDB" id="A0AAE3GCB8"/>
<protein>
    <submittedName>
        <fullName evidence="2">Uncharacterized protein</fullName>
    </submittedName>
</protein>
<dbReference type="EMBL" id="JAMTCK010000003">
    <property type="protein sequence ID" value="MCP2164652.1"/>
    <property type="molecule type" value="Genomic_DNA"/>
</dbReference>
<keyword evidence="3" id="KW-1185">Reference proteome</keyword>
<proteinExistence type="predicted"/>
<dbReference type="Proteomes" id="UP001206128">
    <property type="component" value="Unassembled WGS sequence"/>
</dbReference>
<evidence type="ECO:0000313" key="2">
    <source>
        <dbReference type="EMBL" id="MCP2164652.1"/>
    </source>
</evidence>
<sequence length="50" mass="4964">MFRSLHKIIAAGALALAMLGGATMVMAPAQAAPTHTVLAQAAPDCSGLIC</sequence>
<gene>
    <name evidence="2" type="ORF">LX83_001492</name>
</gene>
<evidence type="ECO:0000256" key="1">
    <source>
        <dbReference type="SAM" id="SignalP"/>
    </source>
</evidence>
<accession>A0AAE3GCB8</accession>
<reference evidence="2" key="1">
    <citation type="submission" date="2022-06" db="EMBL/GenBank/DDBJ databases">
        <title>Genomic Encyclopedia of Archaeal and Bacterial Type Strains, Phase II (KMG-II): from individual species to whole genera.</title>
        <authorList>
            <person name="Goeker M."/>
        </authorList>
    </citation>
    <scope>NUCLEOTIDE SEQUENCE</scope>
    <source>
        <strain evidence="2">DSM 43935</strain>
    </source>
</reference>
<organism evidence="2 3">
    <name type="scientific">Goodfellowiella coeruleoviolacea</name>
    <dbReference type="NCBI Taxonomy" id="334858"/>
    <lineage>
        <taxon>Bacteria</taxon>
        <taxon>Bacillati</taxon>
        <taxon>Actinomycetota</taxon>
        <taxon>Actinomycetes</taxon>
        <taxon>Pseudonocardiales</taxon>
        <taxon>Pseudonocardiaceae</taxon>
        <taxon>Goodfellowiella</taxon>
    </lineage>
</organism>
<keyword evidence="1" id="KW-0732">Signal</keyword>
<feature type="chain" id="PRO_5041907782" evidence="1">
    <location>
        <begin position="32"/>
        <end position="50"/>
    </location>
</feature>
<evidence type="ECO:0000313" key="3">
    <source>
        <dbReference type="Proteomes" id="UP001206128"/>
    </source>
</evidence>
<name>A0AAE3GCB8_9PSEU</name>
<dbReference type="RefSeq" id="WP_253768504.1">
    <property type="nucleotide sequence ID" value="NZ_JAMTCK010000003.1"/>
</dbReference>